<dbReference type="InterPro" id="IPR027417">
    <property type="entry name" value="P-loop_NTPase"/>
</dbReference>
<name>A0A518ET35_9BACT</name>
<reference evidence="1 2" key="1">
    <citation type="submission" date="2019-02" db="EMBL/GenBank/DDBJ databases">
        <title>Deep-cultivation of Planctomycetes and their phenomic and genomic characterization uncovers novel biology.</title>
        <authorList>
            <person name="Wiegand S."/>
            <person name="Jogler M."/>
            <person name="Boedeker C."/>
            <person name="Pinto D."/>
            <person name="Vollmers J."/>
            <person name="Rivas-Marin E."/>
            <person name="Kohn T."/>
            <person name="Peeters S.H."/>
            <person name="Heuer A."/>
            <person name="Rast P."/>
            <person name="Oberbeckmann S."/>
            <person name="Bunk B."/>
            <person name="Jeske O."/>
            <person name="Meyerdierks A."/>
            <person name="Storesund J.E."/>
            <person name="Kallscheuer N."/>
            <person name="Luecker S."/>
            <person name="Lage O.M."/>
            <person name="Pohl T."/>
            <person name="Merkel B.J."/>
            <person name="Hornburger P."/>
            <person name="Mueller R.-W."/>
            <person name="Bruemmer F."/>
            <person name="Labrenz M."/>
            <person name="Spormann A.M."/>
            <person name="Op den Camp H."/>
            <person name="Overmann J."/>
            <person name="Amann R."/>
            <person name="Jetten M.S.M."/>
            <person name="Mascher T."/>
            <person name="Medema M.H."/>
            <person name="Devos D.P."/>
            <person name="Kaster A.-K."/>
            <person name="Ovreas L."/>
            <person name="Rohde M."/>
            <person name="Galperin M.Y."/>
            <person name="Jogler C."/>
        </authorList>
    </citation>
    <scope>NUCLEOTIDE SEQUENCE [LARGE SCALE GENOMIC DNA]</scope>
    <source>
        <strain evidence="1 2">Poly30</strain>
    </source>
</reference>
<protein>
    <submittedName>
        <fullName evidence="1">Uncharacterized protein</fullName>
    </submittedName>
</protein>
<evidence type="ECO:0000313" key="1">
    <source>
        <dbReference type="EMBL" id="QDV07260.1"/>
    </source>
</evidence>
<gene>
    <name evidence="1" type="ORF">Poly30_27790</name>
</gene>
<sequence length="1264" mass="137697">MPNFFEVTPEDIGSLDDAVLRELICILARAELGRDGRPIAGVNCGGDQRAADGGIDVMVREGGGPSSGGFIPSSTTGIQVKAEKMSAAKVRSEMHSGDSLRPAIAEIAANGGAYIIASSRDNVSESMLQSRLDAMKDVVLGEVGDSGISLFFYDSKKLAQWTNSHPSMVAWVQSRTLGLAVSGWRPFGDWSSSPGELDEEFLGDKSERLEFQSKVMAMAVGLKALRHELRPGGIARLVGLSGVGKTRLAQALFDERIGEGSLDPSLAVYADLGAEPRPGARELVEHLSKTRQRVVLIADNCTREEHRRLAIALGSGSSVSLLTIEHDVRDDQPERTAVFSLYPDTAEQLNAVLQRRFPDLSPGDRSAIADFSGGNYRIGLALAHARRAGADLAGVSDAELLERLLSQGGEISEELRRTAETIALVASFDTEREENGELETLASLAELSSAQFFRNVELLRDRQLVQKRGSARALLPQGIAHRWAADAFRHFHPDTLLRAFDAKSPSRLVRSFAYRLGHLHTCDEAKRIASDWMCAGGPLDSAMSLSNEGLDLLLLAAPADSAAALELLVRTVRELKEGPVEEGRVHRICTLIRHLAYPADSFERCAELLIQLDAQVGSNTPAEALESMFTISLSGTLADPTQRTGVLKGLAENGATQAENLFFGCLSKMLLTGGFSSAFQPQFGSHARTWGYRPATTEEQADWFREVAALCLWLVEEEHSWTASAKELLASVFSDIMPRTGAHKELLELARAFAQDGGWPEGWVGASHAQREALEEGTAEALAVAQALEELVKALAPSTVLERVRVYALPEQTSSRDYAALREAYGTDYLDADREVAELCNTIGQELAGDSESLIAVLSEMLRSRSTRLYDVGSGLAQQCEEIQPVWRILADGYRELVESEGQATGQLLHGFMKALGERDSATAGNLLDEAIDDEILSSIALSLCSVVKCDEAGIQRLRAAIRLRRQPTRCMVGGPALRSMDATGLTGLIEEILALENRGHESAIEICFAVLNRLESDEIEEGDWSAFVGVGREMLSRIDFDGLSSDIDWRLASLANWCFGEEDAAFIDFITQFAAAVREGGHLEGKFSRLVRYFTDKFPYAALDALCVGRSDSHSLWLREFDSGRQDGYPLDEMGVEVVLGWAGAGPGSRYLDLLCCGSLWSELAGSEGPEWFPVGRLLLRCCPDKDAALKVVVDRLRAVRWSGSQTDSLRSHRCLLEVLLGEDHALSRAASDALGLLDELVRYAQQADDASNLRRQDARFYY</sequence>
<dbReference type="RefSeq" id="WP_145198165.1">
    <property type="nucleotide sequence ID" value="NZ_CP036434.1"/>
</dbReference>
<keyword evidence="2" id="KW-1185">Reference proteome</keyword>
<organism evidence="1 2">
    <name type="scientific">Saltatorellus ferox</name>
    <dbReference type="NCBI Taxonomy" id="2528018"/>
    <lineage>
        <taxon>Bacteria</taxon>
        <taxon>Pseudomonadati</taxon>
        <taxon>Planctomycetota</taxon>
        <taxon>Planctomycetia</taxon>
        <taxon>Planctomycetia incertae sedis</taxon>
        <taxon>Saltatorellus</taxon>
    </lineage>
</organism>
<dbReference type="EMBL" id="CP036434">
    <property type="protein sequence ID" value="QDV07260.1"/>
    <property type="molecule type" value="Genomic_DNA"/>
</dbReference>
<dbReference type="AlphaFoldDB" id="A0A518ET35"/>
<dbReference type="Proteomes" id="UP000320390">
    <property type="component" value="Chromosome"/>
</dbReference>
<dbReference type="OrthoDB" id="8910972at2"/>
<proteinExistence type="predicted"/>
<dbReference type="SUPFAM" id="SSF52540">
    <property type="entry name" value="P-loop containing nucleoside triphosphate hydrolases"/>
    <property type="match status" value="1"/>
</dbReference>
<evidence type="ECO:0000313" key="2">
    <source>
        <dbReference type="Proteomes" id="UP000320390"/>
    </source>
</evidence>
<accession>A0A518ET35</accession>